<reference evidence="1 2" key="1">
    <citation type="journal article" date="2023" name="bioRxiv">
        <title>An intranuclear bacterial parasite of deep-sea mussels expresses apoptosis inhibitors acquired from its host.</title>
        <authorList>
            <person name="Gonzalez Porras M.A."/>
            <person name="Assie A."/>
            <person name="Tietjen M."/>
            <person name="Violette M."/>
            <person name="Kleiner M."/>
            <person name="Gruber-Vodicka H."/>
            <person name="Dubilier N."/>
            <person name="Leisch N."/>
        </authorList>
    </citation>
    <scope>NUCLEOTIDE SEQUENCE [LARGE SCALE GENOMIC DNA]</scope>
    <source>
        <strain evidence="1">IAP13</strain>
    </source>
</reference>
<comment type="caution">
    <text evidence="1">The sequence shown here is derived from an EMBL/GenBank/DDBJ whole genome shotgun (WGS) entry which is preliminary data.</text>
</comment>
<dbReference type="AlphaFoldDB" id="A0AA90P3H2"/>
<evidence type="ECO:0000313" key="1">
    <source>
        <dbReference type="EMBL" id="MDP0590381.1"/>
    </source>
</evidence>
<name>A0AA90P3H2_9GAMM</name>
<dbReference type="Proteomes" id="UP001178148">
    <property type="component" value="Unassembled WGS sequence"/>
</dbReference>
<protein>
    <submittedName>
        <fullName evidence="1">Uncharacterized protein</fullName>
    </submittedName>
</protein>
<dbReference type="EMBL" id="JASXSV010000059">
    <property type="protein sequence ID" value="MDP0590381.1"/>
    <property type="molecule type" value="Genomic_DNA"/>
</dbReference>
<accession>A0AA90P3H2</accession>
<gene>
    <name evidence="1" type="ORF">QS748_14800</name>
</gene>
<sequence>MKLESYNGPIGYQTIYRLVRKNQWSCLLLCKGKSYRKRHGDEAEPRFIPGCMDIDERQDCVDLKKRSASGRGIRFTAKMDVL</sequence>
<evidence type="ECO:0000313" key="2">
    <source>
        <dbReference type="Proteomes" id="UP001178148"/>
    </source>
</evidence>
<organism evidence="1 2">
    <name type="scientific">Candidatus Endonucleibacter bathymodioli</name>
    <dbReference type="NCBI Taxonomy" id="539814"/>
    <lineage>
        <taxon>Bacteria</taxon>
        <taxon>Pseudomonadati</taxon>
        <taxon>Pseudomonadota</taxon>
        <taxon>Gammaproteobacteria</taxon>
        <taxon>Oceanospirillales</taxon>
        <taxon>Endozoicomonadaceae</taxon>
        <taxon>Candidatus Endonucleibacter</taxon>
    </lineage>
</organism>
<proteinExistence type="predicted"/>
<keyword evidence="2" id="KW-1185">Reference proteome</keyword>